<evidence type="ECO:0000256" key="3">
    <source>
        <dbReference type="ARBA" id="ARBA00022692"/>
    </source>
</evidence>
<evidence type="ECO:0000256" key="1">
    <source>
        <dbReference type="ARBA" id="ARBA00004141"/>
    </source>
</evidence>
<dbReference type="PANTHER" id="PTHR32322">
    <property type="entry name" value="INNER MEMBRANE TRANSPORTER"/>
    <property type="match status" value="1"/>
</dbReference>
<gene>
    <name evidence="8" type="primary">yrdR</name>
    <name evidence="8" type="ORF">FRZ44_12650</name>
</gene>
<keyword evidence="4 6" id="KW-1133">Transmembrane helix</keyword>
<feature type="transmembrane region" description="Helical" evidence="6">
    <location>
        <begin position="106"/>
        <end position="124"/>
    </location>
</feature>
<feature type="transmembrane region" description="Helical" evidence="6">
    <location>
        <begin position="43"/>
        <end position="64"/>
    </location>
</feature>
<feature type="transmembrane region" description="Helical" evidence="6">
    <location>
        <begin position="232"/>
        <end position="252"/>
    </location>
</feature>
<name>A0A5J6MHH7_9PROT</name>
<dbReference type="Pfam" id="PF00892">
    <property type="entry name" value="EamA"/>
    <property type="match status" value="2"/>
</dbReference>
<feature type="transmembrane region" description="Helical" evidence="6">
    <location>
        <begin position="197"/>
        <end position="220"/>
    </location>
</feature>
<feature type="domain" description="EamA" evidence="7">
    <location>
        <begin position="163"/>
        <end position="303"/>
    </location>
</feature>
<organism evidence="8 9">
    <name type="scientific">Hypericibacter terrae</name>
    <dbReference type="NCBI Taxonomy" id="2602015"/>
    <lineage>
        <taxon>Bacteria</taxon>
        <taxon>Pseudomonadati</taxon>
        <taxon>Pseudomonadota</taxon>
        <taxon>Alphaproteobacteria</taxon>
        <taxon>Rhodospirillales</taxon>
        <taxon>Dongiaceae</taxon>
        <taxon>Hypericibacter</taxon>
    </lineage>
</organism>
<dbReference type="InterPro" id="IPR050638">
    <property type="entry name" value="AA-Vitamin_Transporters"/>
</dbReference>
<proteinExistence type="inferred from homology"/>
<feature type="transmembrane region" description="Helical" evidence="6">
    <location>
        <begin position="259"/>
        <end position="281"/>
    </location>
</feature>
<evidence type="ECO:0000256" key="4">
    <source>
        <dbReference type="ARBA" id="ARBA00022989"/>
    </source>
</evidence>
<protein>
    <submittedName>
        <fullName evidence="8">Putative transporter YrdR</fullName>
    </submittedName>
</protein>
<feature type="domain" description="EamA" evidence="7">
    <location>
        <begin position="17"/>
        <end position="147"/>
    </location>
</feature>
<dbReference type="SUPFAM" id="SSF103481">
    <property type="entry name" value="Multidrug resistance efflux transporter EmrE"/>
    <property type="match status" value="2"/>
</dbReference>
<dbReference type="Proteomes" id="UP000326202">
    <property type="component" value="Chromosome"/>
</dbReference>
<dbReference type="PANTHER" id="PTHR32322:SF2">
    <property type="entry name" value="EAMA DOMAIN-CONTAINING PROTEIN"/>
    <property type="match status" value="1"/>
</dbReference>
<keyword evidence="3 6" id="KW-0812">Transmembrane</keyword>
<dbReference type="InterPro" id="IPR000620">
    <property type="entry name" value="EamA_dom"/>
</dbReference>
<evidence type="ECO:0000259" key="7">
    <source>
        <dbReference type="Pfam" id="PF00892"/>
    </source>
</evidence>
<accession>A0A5J6MHH7</accession>
<dbReference type="GO" id="GO:0016020">
    <property type="term" value="C:membrane"/>
    <property type="evidence" value="ECO:0007669"/>
    <property type="project" value="UniProtKB-SubCell"/>
</dbReference>
<feature type="transmembrane region" description="Helical" evidence="6">
    <location>
        <begin position="76"/>
        <end position="100"/>
    </location>
</feature>
<feature type="transmembrane region" description="Helical" evidence="6">
    <location>
        <begin position="131"/>
        <end position="150"/>
    </location>
</feature>
<evidence type="ECO:0000313" key="8">
    <source>
        <dbReference type="EMBL" id="QEX15975.1"/>
    </source>
</evidence>
<dbReference type="InterPro" id="IPR037185">
    <property type="entry name" value="EmrE-like"/>
</dbReference>
<evidence type="ECO:0000256" key="5">
    <source>
        <dbReference type="ARBA" id="ARBA00023136"/>
    </source>
</evidence>
<comment type="subcellular location">
    <subcellularLocation>
        <location evidence="1">Membrane</location>
        <topology evidence="1">Multi-pass membrane protein</topology>
    </subcellularLocation>
</comment>
<dbReference type="RefSeq" id="WP_191908441.1">
    <property type="nucleotide sequence ID" value="NZ_CP042906.1"/>
</dbReference>
<sequence>MAASAESTPRERLLAGLGLLVTSLCWGSMVPTTANLLATVDPFFLAASRYLIAVPALALTVLLTERGRRWPAYLPWGHIFLLGAFGMGGWATCLTLGVYFSDPITATAISAVSPVLAAVLARIFDHRPLTVAVYLGMALAVAGGLVVALFKPGQVLALGFRGGELIILFGICLWTLYSIKAQHWLAPLGLSQLRVTLLTASAAAVGLWLVFFVGILVGYADPPTEIPTAHTLLELLWLGTGPTALGVVFWNYGISRLGVAIASLYTNLAPVISVGLAVLLLGSETTAMQIVGGLVVLAGVIWMQLYGLRATR</sequence>
<feature type="transmembrane region" description="Helical" evidence="6">
    <location>
        <begin position="156"/>
        <end position="177"/>
    </location>
</feature>
<reference evidence="8 9" key="1">
    <citation type="submission" date="2019-08" db="EMBL/GenBank/DDBJ databases">
        <title>Hyperibacter terrae gen. nov., sp. nov. and Hyperibacter viscosus sp. nov., two new members in the family Rhodospirillaceae isolated from the rhizosphere of Hypericum perforatum.</title>
        <authorList>
            <person name="Noviana Z."/>
        </authorList>
    </citation>
    <scope>NUCLEOTIDE SEQUENCE [LARGE SCALE GENOMIC DNA]</scope>
    <source>
        <strain evidence="8 9">R5913</strain>
    </source>
</reference>
<dbReference type="AlphaFoldDB" id="A0A5J6MHH7"/>
<feature type="transmembrane region" description="Helical" evidence="6">
    <location>
        <begin position="287"/>
        <end position="308"/>
    </location>
</feature>
<dbReference type="KEGG" id="htq:FRZ44_12650"/>
<evidence type="ECO:0000313" key="9">
    <source>
        <dbReference type="Proteomes" id="UP000326202"/>
    </source>
</evidence>
<comment type="similarity">
    <text evidence="2">Belongs to the EamA transporter family.</text>
</comment>
<keyword evidence="5 6" id="KW-0472">Membrane</keyword>
<dbReference type="EMBL" id="CP042906">
    <property type="protein sequence ID" value="QEX15975.1"/>
    <property type="molecule type" value="Genomic_DNA"/>
</dbReference>
<keyword evidence="9" id="KW-1185">Reference proteome</keyword>
<evidence type="ECO:0000256" key="6">
    <source>
        <dbReference type="SAM" id="Phobius"/>
    </source>
</evidence>
<evidence type="ECO:0000256" key="2">
    <source>
        <dbReference type="ARBA" id="ARBA00007362"/>
    </source>
</evidence>